<protein>
    <submittedName>
        <fullName evidence="2">Uncharacterized protein</fullName>
    </submittedName>
</protein>
<gene>
    <name evidence="2" type="ORF">IAC76_03565</name>
</gene>
<reference evidence="2" key="2">
    <citation type="journal article" date="2021" name="PeerJ">
        <title>Extensive microbial diversity within the chicken gut microbiome revealed by metagenomics and culture.</title>
        <authorList>
            <person name="Gilroy R."/>
            <person name="Ravi A."/>
            <person name="Getino M."/>
            <person name="Pursley I."/>
            <person name="Horton D.L."/>
            <person name="Alikhan N.F."/>
            <person name="Baker D."/>
            <person name="Gharbi K."/>
            <person name="Hall N."/>
            <person name="Watson M."/>
            <person name="Adriaenssens E.M."/>
            <person name="Foster-Nyarko E."/>
            <person name="Jarju S."/>
            <person name="Secka A."/>
            <person name="Antonio M."/>
            <person name="Oren A."/>
            <person name="Chaudhuri R.R."/>
            <person name="La Ragione R."/>
            <person name="Hildebrand F."/>
            <person name="Pallen M.J."/>
        </authorList>
    </citation>
    <scope>NUCLEOTIDE SEQUENCE</scope>
    <source>
        <strain evidence="2">10192</strain>
    </source>
</reference>
<dbReference type="Proteomes" id="UP000823632">
    <property type="component" value="Unassembled WGS sequence"/>
</dbReference>
<evidence type="ECO:0000256" key="1">
    <source>
        <dbReference type="SAM" id="MobiDB-lite"/>
    </source>
</evidence>
<comment type="caution">
    <text evidence="2">The sequence shown here is derived from an EMBL/GenBank/DDBJ whole genome shotgun (WGS) entry which is preliminary data.</text>
</comment>
<feature type="region of interest" description="Disordered" evidence="1">
    <location>
        <begin position="128"/>
        <end position="150"/>
    </location>
</feature>
<evidence type="ECO:0000313" key="2">
    <source>
        <dbReference type="EMBL" id="MBO8430441.1"/>
    </source>
</evidence>
<dbReference type="EMBL" id="JADIND010000077">
    <property type="protein sequence ID" value="MBO8430441.1"/>
    <property type="molecule type" value="Genomic_DNA"/>
</dbReference>
<sequence>MSTNNISGAQFGLTGNPEADAMRYAQANGISLEEAKNQLKSQFGDPQQPAPNSIFGAPSPIIQMQLQNMPQGASLFNFPMPQSGQQEMIPMPQTPEQMLGAQYGIPPEIVAQGDDAIRKYAQDNNISLPAKNTSGTTNTNTNTAYTDNTSQTTAKTGNLYANFEKTDNAFEDSYNSFDKYKEISESMNYSSSEKSQIKKETKAYKKQIDAWYDECYDTLKAQLKEELKLCSSRKERKALKKEFEKTLSAKISQYVEQKFTEQYPNVDFRAVLHNVRESTKNEFFAKSYYVPTNVS</sequence>
<dbReference type="AlphaFoldDB" id="A0A9D9DQ29"/>
<reference evidence="2" key="1">
    <citation type="submission" date="2020-10" db="EMBL/GenBank/DDBJ databases">
        <authorList>
            <person name="Gilroy R."/>
        </authorList>
    </citation>
    <scope>NUCLEOTIDE SEQUENCE</scope>
    <source>
        <strain evidence="2">10192</strain>
    </source>
</reference>
<accession>A0A9D9DQ29</accession>
<feature type="compositionally biased region" description="Low complexity" evidence="1">
    <location>
        <begin position="132"/>
        <end position="149"/>
    </location>
</feature>
<name>A0A9D9DQ29_9BACT</name>
<proteinExistence type="predicted"/>
<evidence type="ECO:0000313" key="3">
    <source>
        <dbReference type="Proteomes" id="UP000823632"/>
    </source>
</evidence>
<organism evidence="2 3">
    <name type="scientific">Candidatus Scatousia excrementipullorum</name>
    <dbReference type="NCBI Taxonomy" id="2840936"/>
    <lineage>
        <taxon>Bacteria</taxon>
        <taxon>Candidatus Scatousia</taxon>
    </lineage>
</organism>